<evidence type="ECO:0000259" key="6">
    <source>
        <dbReference type="Pfam" id="PF01734"/>
    </source>
</evidence>
<feature type="domain" description="NB-ARC" evidence="5">
    <location>
        <begin position="334"/>
        <end position="466"/>
    </location>
</feature>
<dbReference type="EMBL" id="LJZO01000006">
    <property type="protein sequence ID" value="ROW01599.1"/>
    <property type="molecule type" value="Genomic_DNA"/>
</dbReference>
<evidence type="ECO:0000256" key="2">
    <source>
        <dbReference type="ARBA" id="ARBA00022963"/>
    </source>
</evidence>
<protein>
    <submittedName>
        <fullName evidence="7">Uncharacterized protein</fullName>
    </submittedName>
</protein>
<dbReference type="Gene3D" id="1.25.40.10">
    <property type="entry name" value="Tetratricopeptide repeat domain"/>
    <property type="match status" value="1"/>
</dbReference>
<accession>A0A423WDU4</accession>
<evidence type="ECO:0000313" key="7">
    <source>
        <dbReference type="EMBL" id="ROW01599.1"/>
    </source>
</evidence>
<dbReference type="STRING" id="252740.A0A423WDU4"/>
<dbReference type="PANTHER" id="PTHR24185:SF1">
    <property type="entry name" value="CALCIUM-INDEPENDENT PHOSPHOLIPASE A2-GAMMA"/>
    <property type="match status" value="1"/>
</dbReference>
<feature type="region of interest" description="Disordered" evidence="4">
    <location>
        <begin position="816"/>
        <end position="838"/>
    </location>
</feature>
<dbReference type="InterPro" id="IPR002182">
    <property type="entry name" value="NB-ARC"/>
</dbReference>
<reference evidence="7 8" key="1">
    <citation type="submission" date="2015-09" db="EMBL/GenBank/DDBJ databases">
        <title>Host preference determinants of Valsa canker pathogens revealed by comparative genomics.</title>
        <authorList>
            <person name="Yin Z."/>
            <person name="Huang L."/>
        </authorList>
    </citation>
    <scope>NUCLEOTIDE SEQUENCE [LARGE SCALE GENOMIC DNA]</scope>
    <source>
        <strain evidence="7 8">YSFL</strain>
    </source>
</reference>
<dbReference type="PANTHER" id="PTHR24185">
    <property type="entry name" value="CALCIUM-INDEPENDENT PHOSPHOLIPASE A2-GAMMA"/>
    <property type="match status" value="1"/>
</dbReference>
<evidence type="ECO:0000256" key="3">
    <source>
        <dbReference type="ARBA" id="ARBA00023098"/>
    </source>
</evidence>
<dbReference type="SUPFAM" id="SSF48452">
    <property type="entry name" value="TPR-like"/>
    <property type="match status" value="1"/>
</dbReference>
<proteinExistence type="predicted"/>
<dbReference type="Proteomes" id="UP000284375">
    <property type="component" value="Unassembled WGS sequence"/>
</dbReference>
<keyword evidence="8" id="KW-1185">Reference proteome</keyword>
<dbReference type="OrthoDB" id="1658288at2759"/>
<sequence length="1209" mass="138156">MLGRLEMSTEEALEAYDSFASKIFSKANKNKFNLTERYGAVALEQTVQQLVEDQSKGRPLMRDSRPNHAKGRAFVCTMPLQDRNTTVRLRTYDVEGDRFPKCKVYEAARATTAASTYFKPMILKDNQGMEQEFVDAALGRNNPINVLPEEAISLFGTQRRLGCVVSLGTGSRKAELVQARAVREMGKQIVSLLKVMKEFTTDTRRDHEQMEMKFNNFPGVYFRFDVEGGAEGISLDEWKKIGKLKERTRLYLQSAKVSAHIDELAETLLHGNQHGLSLAHFGGLNKDAIVRDTQVVKPRGRASTIFTGREAILGKIRTYFRRHEYGDISRKEFHIWGMGGVGKTQIALKFAEECEQQNYQIFWIDATDVVTIQQSYRRIAQRLLPDADQEGSGAIQKVLAKLETSDNWLLVFDNAPDRGLAQYTPDGNRGNIFYTSRHKHLERRMPPGCDINVNEMEAEDAVTLLLRSARLDADDSAYRATAEPIAEELGYLPLAIDQAGAYIYMAPCPIEQFLLKFNGQKETLLKDPEFRGEDNSRNLPIYTTFNISYEAIKAFANKKSDPHRALKATYALQLLSLICFYHNEGFFGAIFGHAAVVRSVSEMSSWHPLVAEGTSLDHFVLGSEDGNPDGLEWQSQNFQLGMAFLEEFSLISYDYGSMYSNMHVLVHDWARARMETQQRAEWGLAARFILLDSMNPRNTRELIIHRRDLIPHLDACRRFVQGYSDDLGLESQYHCRIATAYEEADRIEEAGAAHLEAITYAQKISGFLDEDMLDLMTVLARFAKRNGYEDIAEETWLEVIDRRTLMNDEKIWRAAEKKSRQEPSLKAPGVVHNHGNREALDDSRLRDDKVSLAAMYIYQSRFEDAQKHIQDILEWDRRRARTADDDEDIHVARARDLISADLGRKEARITIQQAQERYLEAKESLGPDDRETIKRWKVLAERLQDERMLKDAEKHFDDIFQWHMQTHGKSASETLEAWLRLSRNLYLQRRPIEAMLIQNVVLGRYQERLGQLHPKTLRCRQQLALASMEAGFHAMAIAHCIKCVDGYTVLLGVEHRVTRHAAHSLRQFRETLKTTPLFLRISLIQEMMRNSQVALEGDPRMPPWLAEWEPKPLEVMLNAEGDMVPFALDCIQVEEGEINTWRQLEEAAYVPTQTLEMIVPPVFAGLLVGEGAPWNFEDGTVEGNEEGRLHLDIDQAASTLENMQRAEQN</sequence>
<keyword evidence="3" id="KW-0443">Lipid metabolism</keyword>
<dbReference type="AlphaFoldDB" id="A0A423WDU4"/>
<organism evidence="7 8">
    <name type="scientific">Cytospora chrysosperma</name>
    <name type="common">Cytospora canker fungus</name>
    <name type="synonym">Sphaeria chrysosperma</name>
    <dbReference type="NCBI Taxonomy" id="252740"/>
    <lineage>
        <taxon>Eukaryota</taxon>
        <taxon>Fungi</taxon>
        <taxon>Dikarya</taxon>
        <taxon>Ascomycota</taxon>
        <taxon>Pezizomycotina</taxon>
        <taxon>Sordariomycetes</taxon>
        <taxon>Sordariomycetidae</taxon>
        <taxon>Diaporthales</taxon>
        <taxon>Cytosporaceae</taxon>
        <taxon>Cytospora</taxon>
    </lineage>
</organism>
<dbReference type="InterPro" id="IPR002641">
    <property type="entry name" value="PNPLA_dom"/>
</dbReference>
<comment type="caution">
    <text evidence="7">The sequence shown here is derived from an EMBL/GenBank/DDBJ whole genome shotgun (WGS) entry which is preliminary data.</text>
</comment>
<dbReference type="GO" id="GO:0046486">
    <property type="term" value="P:glycerolipid metabolic process"/>
    <property type="evidence" value="ECO:0007669"/>
    <property type="project" value="UniProtKB-ARBA"/>
</dbReference>
<dbReference type="Gene3D" id="3.40.50.300">
    <property type="entry name" value="P-loop containing nucleotide triphosphate hydrolases"/>
    <property type="match status" value="1"/>
</dbReference>
<dbReference type="Gene3D" id="3.40.1090.10">
    <property type="entry name" value="Cytosolic phospholipase A2 catalytic domain"/>
    <property type="match status" value="1"/>
</dbReference>
<dbReference type="SUPFAM" id="SSF52151">
    <property type="entry name" value="FabD/lysophospholipase-like"/>
    <property type="match status" value="1"/>
</dbReference>
<dbReference type="InterPro" id="IPR011990">
    <property type="entry name" value="TPR-like_helical_dom_sf"/>
</dbReference>
<dbReference type="GO" id="GO:0047499">
    <property type="term" value="F:calcium-independent phospholipase A2 activity"/>
    <property type="evidence" value="ECO:0007669"/>
    <property type="project" value="TreeGrafter"/>
</dbReference>
<evidence type="ECO:0000313" key="8">
    <source>
        <dbReference type="Proteomes" id="UP000284375"/>
    </source>
</evidence>
<dbReference type="GO" id="GO:0019369">
    <property type="term" value="P:arachidonate metabolic process"/>
    <property type="evidence" value="ECO:0007669"/>
    <property type="project" value="TreeGrafter"/>
</dbReference>
<dbReference type="GO" id="GO:0016020">
    <property type="term" value="C:membrane"/>
    <property type="evidence" value="ECO:0007669"/>
    <property type="project" value="TreeGrafter"/>
</dbReference>
<feature type="domain" description="PNPLA" evidence="6">
    <location>
        <begin position="19"/>
        <end position="146"/>
    </location>
</feature>
<dbReference type="Pfam" id="PF00931">
    <property type="entry name" value="NB-ARC"/>
    <property type="match status" value="1"/>
</dbReference>
<evidence type="ECO:0000259" key="5">
    <source>
        <dbReference type="Pfam" id="PF00931"/>
    </source>
</evidence>
<dbReference type="GO" id="GO:0016042">
    <property type="term" value="P:lipid catabolic process"/>
    <property type="evidence" value="ECO:0007669"/>
    <property type="project" value="UniProtKB-KW"/>
</dbReference>
<dbReference type="Pfam" id="PF01734">
    <property type="entry name" value="Patatin"/>
    <property type="match status" value="1"/>
</dbReference>
<keyword evidence="1" id="KW-0378">Hydrolase</keyword>
<dbReference type="SUPFAM" id="SSF52540">
    <property type="entry name" value="P-loop containing nucleoside triphosphate hydrolases"/>
    <property type="match status" value="1"/>
</dbReference>
<keyword evidence="2" id="KW-0442">Lipid degradation</keyword>
<name>A0A423WDU4_CYTCH</name>
<gene>
    <name evidence="7" type="ORF">VSDG_02235</name>
</gene>
<dbReference type="InterPro" id="IPR027417">
    <property type="entry name" value="P-loop_NTPase"/>
</dbReference>
<dbReference type="InterPro" id="IPR016035">
    <property type="entry name" value="Acyl_Trfase/lysoPLipase"/>
</dbReference>
<dbReference type="GO" id="GO:0043531">
    <property type="term" value="F:ADP binding"/>
    <property type="evidence" value="ECO:0007669"/>
    <property type="project" value="InterPro"/>
</dbReference>
<evidence type="ECO:0000256" key="1">
    <source>
        <dbReference type="ARBA" id="ARBA00022801"/>
    </source>
</evidence>
<evidence type="ECO:0000256" key="4">
    <source>
        <dbReference type="SAM" id="MobiDB-lite"/>
    </source>
</evidence>